<keyword evidence="2" id="KW-1185">Reference proteome</keyword>
<organism evidence="1 2">
    <name type="scientific">Piloderma croceum (strain F 1598)</name>
    <dbReference type="NCBI Taxonomy" id="765440"/>
    <lineage>
        <taxon>Eukaryota</taxon>
        <taxon>Fungi</taxon>
        <taxon>Dikarya</taxon>
        <taxon>Basidiomycota</taxon>
        <taxon>Agaricomycotina</taxon>
        <taxon>Agaricomycetes</taxon>
        <taxon>Agaricomycetidae</taxon>
        <taxon>Atheliales</taxon>
        <taxon>Atheliaceae</taxon>
        <taxon>Piloderma</taxon>
    </lineage>
</organism>
<evidence type="ECO:0000313" key="1">
    <source>
        <dbReference type="EMBL" id="KIM75759.1"/>
    </source>
</evidence>
<dbReference type="EMBL" id="KN833042">
    <property type="protein sequence ID" value="KIM75759.1"/>
    <property type="molecule type" value="Genomic_DNA"/>
</dbReference>
<evidence type="ECO:0000313" key="2">
    <source>
        <dbReference type="Proteomes" id="UP000054166"/>
    </source>
</evidence>
<dbReference type="InParanoid" id="A0A0C3F772"/>
<accession>A0A0C3F772</accession>
<dbReference type="Proteomes" id="UP000054166">
    <property type="component" value="Unassembled WGS sequence"/>
</dbReference>
<reference evidence="2" key="2">
    <citation type="submission" date="2015-01" db="EMBL/GenBank/DDBJ databases">
        <title>Evolutionary Origins and Diversification of the Mycorrhizal Mutualists.</title>
        <authorList>
            <consortium name="DOE Joint Genome Institute"/>
            <consortium name="Mycorrhizal Genomics Consortium"/>
            <person name="Kohler A."/>
            <person name="Kuo A."/>
            <person name="Nagy L.G."/>
            <person name="Floudas D."/>
            <person name="Copeland A."/>
            <person name="Barry K.W."/>
            <person name="Cichocki N."/>
            <person name="Veneault-Fourrey C."/>
            <person name="LaButti K."/>
            <person name="Lindquist E.A."/>
            <person name="Lipzen A."/>
            <person name="Lundell T."/>
            <person name="Morin E."/>
            <person name="Murat C."/>
            <person name="Riley R."/>
            <person name="Ohm R."/>
            <person name="Sun H."/>
            <person name="Tunlid A."/>
            <person name="Henrissat B."/>
            <person name="Grigoriev I.V."/>
            <person name="Hibbett D.S."/>
            <person name="Martin F."/>
        </authorList>
    </citation>
    <scope>NUCLEOTIDE SEQUENCE [LARGE SCALE GENOMIC DNA]</scope>
    <source>
        <strain evidence="2">F 1598</strain>
    </source>
</reference>
<proteinExistence type="predicted"/>
<name>A0A0C3F772_PILCF</name>
<protein>
    <submittedName>
        <fullName evidence="1">Uncharacterized protein</fullName>
    </submittedName>
</protein>
<sequence length="121" mass="14049">MLYNYEYLRSQIEDIILPGRFDHFKGDIRYPSSFFLVAIRPILLIFNGHALPRIVFAQDSIPLCRHQTCKKWFSGTPNLSGDSLGTFCYLLTSFSLVCCHAKMGWRLSIIIGFLWLTKHLF</sequence>
<reference evidence="1 2" key="1">
    <citation type="submission" date="2014-04" db="EMBL/GenBank/DDBJ databases">
        <authorList>
            <consortium name="DOE Joint Genome Institute"/>
            <person name="Kuo A."/>
            <person name="Tarkka M."/>
            <person name="Buscot F."/>
            <person name="Kohler A."/>
            <person name="Nagy L.G."/>
            <person name="Floudas D."/>
            <person name="Copeland A."/>
            <person name="Barry K.W."/>
            <person name="Cichocki N."/>
            <person name="Veneault-Fourrey C."/>
            <person name="LaButti K."/>
            <person name="Lindquist E.A."/>
            <person name="Lipzen A."/>
            <person name="Lundell T."/>
            <person name="Morin E."/>
            <person name="Murat C."/>
            <person name="Sun H."/>
            <person name="Tunlid A."/>
            <person name="Henrissat B."/>
            <person name="Grigoriev I.V."/>
            <person name="Hibbett D.S."/>
            <person name="Martin F."/>
            <person name="Nordberg H.P."/>
            <person name="Cantor M.N."/>
            <person name="Hua S.X."/>
        </authorList>
    </citation>
    <scope>NUCLEOTIDE SEQUENCE [LARGE SCALE GENOMIC DNA]</scope>
    <source>
        <strain evidence="1 2">F 1598</strain>
    </source>
</reference>
<dbReference type="AlphaFoldDB" id="A0A0C3F772"/>
<dbReference type="HOGENOM" id="CLU_2038921_0_0_1"/>
<gene>
    <name evidence="1" type="ORF">PILCRDRAFT_663588</name>
</gene>